<feature type="transmembrane region" description="Helical" evidence="1">
    <location>
        <begin position="90"/>
        <end position="110"/>
    </location>
</feature>
<dbReference type="InterPro" id="IPR036259">
    <property type="entry name" value="MFS_trans_sf"/>
</dbReference>
<dbReference type="Proteomes" id="UP000037460">
    <property type="component" value="Unassembled WGS sequence"/>
</dbReference>
<keyword evidence="1" id="KW-0812">Transmembrane</keyword>
<sequence length="503" mass="52170">MAALMSLVAGVLAATLANYSAGFGVRRVALAGSVFFPAGIYFLPAVAVQANALTAYSLTTVAVGGFGFYCIYPQIPPLLSTRWFPDKPGLAVSIYFTGFGSGVIVASKVVTRTVEVVLATQRDLVASGFKGLEEGVYVVGTGSNGVCETMVGMGCLTFTMLHVAGWSYRLPHATDAAEYQATAKAQLAVAKRKASDLRYETLAMAAQADATPATAAAAVPQLTADGRPMLDGYSLAEAHRTPHMYLLWASTGALGITGLPFLLSGQFMINDIFGGSALPSAVIGATAVAFPAMVGTANMVGRGVWGPVSDRLGRGTTYGLFGLLSVPSLLLLPTATGMVATAPESALLAFKAASLMTVGVFAGGPVLLAPATTDLFGPRDAQAIYGRLWMMLPAANFFGASLVSKVREFSYAKHALAIAGQCDEATFHATFGAGRAEAATLIASKTVTLPLLLPIAPEGTIDPSPLLYDDAFYTLAGFSTLAFLCNVAAFRIPIKARRAGQEI</sequence>
<feature type="transmembrane region" description="Helical" evidence="1">
    <location>
        <begin position="27"/>
        <end position="48"/>
    </location>
</feature>
<feature type="transmembrane region" description="Helical" evidence="1">
    <location>
        <begin position="55"/>
        <end position="75"/>
    </location>
</feature>
<evidence type="ECO:0000313" key="2">
    <source>
        <dbReference type="EMBL" id="KOO31414.1"/>
    </source>
</evidence>
<protein>
    <submittedName>
        <fullName evidence="2">Major facilitator transporter</fullName>
    </submittedName>
</protein>
<feature type="transmembrane region" description="Helical" evidence="1">
    <location>
        <begin position="317"/>
        <end position="340"/>
    </location>
</feature>
<organism evidence="2 3">
    <name type="scientific">Chrysochromulina tobinii</name>
    <dbReference type="NCBI Taxonomy" id="1460289"/>
    <lineage>
        <taxon>Eukaryota</taxon>
        <taxon>Haptista</taxon>
        <taxon>Haptophyta</taxon>
        <taxon>Prymnesiophyceae</taxon>
        <taxon>Prymnesiales</taxon>
        <taxon>Chrysochromulinaceae</taxon>
        <taxon>Chrysochromulina</taxon>
    </lineage>
</organism>
<feature type="transmembrane region" description="Helical" evidence="1">
    <location>
        <begin position="245"/>
        <end position="269"/>
    </location>
</feature>
<proteinExistence type="predicted"/>
<evidence type="ECO:0000256" key="1">
    <source>
        <dbReference type="SAM" id="Phobius"/>
    </source>
</evidence>
<feature type="transmembrane region" description="Helical" evidence="1">
    <location>
        <begin position="281"/>
        <end position="305"/>
    </location>
</feature>
<reference evidence="3" key="1">
    <citation type="journal article" date="2015" name="PLoS Genet.">
        <title>Genome Sequence and Transcriptome Analyses of Chrysochromulina tobin: Metabolic Tools for Enhanced Algal Fitness in the Prominent Order Prymnesiales (Haptophyceae).</title>
        <authorList>
            <person name="Hovde B.T."/>
            <person name="Deodato C.R."/>
            <person name="Hunsperger H.M."/>
            <person name="Ryken S.A."/>
            <person name="Yost W."/>
            <person name="Jha R.K."/>
            <person name="Patterson J."/>
            <person name="Monnat R.J. Jr."/>
            <person name="Barlow S.B."/>
            <person name="Starkenburg S.R."/>
            <person name="Cattolico R.A."/>
        </authorList>
    </citation>
    <scope>NUCLEOTIDE SEQUENCE</scope>
    <source>
        <strain evidence="3">CCMP291</strain>
    </source>
</reference>
<dbReference type="EMBL" id="JWZX01002020">
    <property type="protein sequence ID" value="KOO31414.1"/>
    <property type="molecule type" value="Genomic_DNA"/>
</dbReference>
<gene>
    <name evidence="2" type="ORF">Ctob_008245</name>
</gene>
<evidence type="ECO:0000313" key="3">
    <source>
        <dbReference type="Proteomes" id="UP000037460"/>
    </source>
</evidence>
<dbReference type="SUPFAM" id="SSF103473">
    <property type="entry name" value="MFS general substrate transporter"/>
    <property type="match status" value="1"/>
</dbReference>
<name>A0A0M0JXV9_9EUKA</name>
<feature type="transmembrane region" description="Helical" evidence="1">
    <location>
        <begin position="471"/>
        <end position="490"/>
    </location>
</feature>
<accession>A0A0M0JXV9</accession>
<dbReference type="OrthoDB" id="410267at2759"/>
<keyword evidence="1" id="KW-0472">Membrane</keyword>
<keyword evidence="1" id="KW-1133">Transmembrane helix</keyword>
<dbReference type="AlphaFoldDB" id="A0A0M0JXV9"/>
<keyword evidence="3" id="KW-1185">Reference proteome</keyword>
<comment type="caution">
    <text evidence="2">The sequence shown here is derived from an EMBL/GenBank/DDBJ whole genome shotgun (WGS) entry which is preliminary data.</text>
</comment>
<feature type="transmembrane region" description="Helical" evidence="1">
    <location>
        <begin position="352"/>
        <end position="372"/>
    </location>
</feature>
<feature type="transmembrane region" description="Helical" evidence="1">
    <location>
        <begin position="384"/>
        <end position="403"/>
    </location>
</feature>